<dbReference type="CDD" id="cd01949">
    <property type="entry name" value="GGDEF"/>
    <property type="match status" value="1"/>
</dbReference>
<dbReference type="Pfam" id="PF00990">
    <property type="entry name" value="GGDEF"/>
    <property type="match status" value="1"/>
</dbReference>
<feature type="domain" description="CHASE" evidence="7">
    <location>
        <begin position="106"/>
        <end position="246"/>
    </location>
</feature>
<evidence type="ECO:0000259" key="8">
    <source>
        <dbReference type="PROSITE" id="PS50887"/>
    </source>
</evidence>
<feature type="domain" description="GGDEF" evidence="8">
    <location>
        <begin position="322"/>
        <end position="446"/>
    </location>
</feature>
<dbReference type="NCBIfam" id="TIGR00254">
    <property type="entry name" value="GGDEF"/>
    <property type="match status" value="1"/>
</dbReference>
<keyword evidence="5 6" id="KW-0472">Membrane</keyword>
<dbReference type="RefSeq" id="WP_092854433.1">
    <property type="nucleotide sequence ID" value="NZ_FOYU01000001.1"/>
</dbReference>
<dbReference type="Proteomes" id="UP000199424">
    <property type="component" value="Unassembled WGS sequence"/>
</dbReference>
<dbReference type="SMART" id="SM00267">
    <property type="entry name" value="GGDEF"/>
    <property type="match status" value="1"/>
</dbReference>
<dbReference type="EMBL" id="FOYU01000001">
    <property type="protein sequence ID" value="SFR37578.1"/>
    <property type="molecule type" value="Genomic_DNA"/>
</dbReference>
<dbReference type="SMART" id="SM01079">
    <property type="entry name" value="CHASE"/>
    <property type="match status" value="1"/>
</dbReference>
<dbReference type="Pfam" id="PF03924">
    <property type="entry name" value="CHASE"/>
    <property type="match status" value="1"/>
</dbReference>
<evidence type="ECO:0000256" key="3">
    <source>
        <dbReference type="ARBA" id="ARBA00022692"/>
    </source>
</evidence>
<organism evidence="9 10">
    <name type="scientific">Pseudidiomarina maritima</name>
    <dbReference type="NCBI Taxonomy" id="519453"/>
    <lineage>
        <taxon>Bacteria</taxon>
        <taxon>Pseudomonadati</taxon>
        <taxon>Pseudomonadota</taxon>
        <taxon>Gammaproteobacteria</taxon>
        <taxon>Alteromonadales</taxon>
        <taxon>Idiomarinaceae</taxon>
        <taxon>Pseudidiomarina</taxon>
    </lineage>
</organism>
<gene>
    <name evidence="9" type="ORF">SAMN04488070_0212</name>
</gene>
<feature type="transmembrane region" description="Helical" evidence="6">
    <location>
        <begin position="265"/>
        <end position="285"/>
    </location>
</feature>
<dbReference type="InterPro" id="IPR006189">
    <property type="entry name" value="CHASE_dom"/>
</dbReference>
<dbReference type="InterPro" id="IPR029787">
    <property type="entry name" value="Nucleotide_cyclase"/>
</dbReference>
<comment type="subcellular location">
    <subcellularLocation>
        <location evidence="2">Membrane</location>
    </subcellularLocation>
</comment>
<evidence type="ECO:0000256" key="6">
    <source>
        <dbReference type="SAM" id="Phobius"/>
    </source>
</evidence>
<dbReference type="InterPro" id="IPR042240">
    <property type="entry name" value="CHASE_sf"/>
</dbReference>
<sequence length="446" mass="50287">MFSTHKRRIAFIIAVVASLLFALVAIEYLHVLNKERVKSEQLSQLQSEFTAVRADLESELNAALYSVWGIASYLATHPDSTPQEWRAMVQPIVEGNNFVRNFAIAPNNVVSFVYPRQGNESVLGYDYESNPEQRDVVKQAQLTKKTLLAGPVSLVQGGEGFIYRIPIFSHQDDTETYWGLIALVIDSNKLYEATGVLNLAAFYDVAIRGRDGKGGTGEVFFGKETTFTTADYTEIVRFPNGSWTLALSASSFIDGNFWEQQRIRLIGYPFVAALYIMLFTLFAWYRSSYSEAMADPLTNVANRRMIMDRLQTLTQINERHPTPFAVVVVDIDRFKRVNDEYGHQAGDTVLKTVAQRMFTNTRATDTVARIGGDEFLVVLMGVDNEKVIVEQCDKLAEIISKPIRHKAIDINITASLGYALFGRDTKTVEALIQRADHKMYKNKRKS</sequence>
<comment type="cofactor">
    <cofactor evidence="1">
        <name>Mg(2+)</name>
        <dbReference type="ChEBI" id="CHEBI:18420"/>
    </cofactor>
</comment>
<evidence type="ECO:0000256" key="4">
    <source>
        <dbReference type="ARBA" id="ARBA00022989"/>
    </source>
</evidence>
<evidence type="ECO:0000313" key="10">
    <source>
        <dbReference type="Proteomes" id="UP000199424"/>
    </source>
</evidence>
<dbReference type="GO" id="GO:0007165">
    <property type="term" value="P:signal transduction"/>
    <property type="evidence" value="ECO:0007669"/>
    <property type="project" value="UniProtKB-ARBA"/>
</dbReference>
<keyword evidence="4 6" id="KW-1133">Transmembrane helix</keyword>
<dbReference type="AlphaFoldDB" id="A0A1I6G5W1"/>
<accession>A0A1I6G5W1</accession>
<dbReference type="Gene3D" id="3.30.450.350">
    <property type="entry name" value="CHASE domain"/>
    <property type="match status" value="1"/>
</dbReference>
<evidence type="ECO:0000259" key="7">
    <source>
        <dbReference type="PROSITE" id="PS50839"/>
    </source>
</evidence>
<name>A0A1I6G5W1_9GAMM</name>
<proteinExistence type="predicted"/>
<evidence type="ECO:0000313" key="9">
    <source>
        <dbReference type="EMBL" id="SFR37578.1"/>
    </source>
</evidence>
<dbReference type="InterPro" id="IPR052163">
    <property type="entry name" value="DGC-Regulatory_Protein"/>
</dbReference>
<dbReference type="InterPro" id="IPR000160">
    <property type="entry name" value="GGDEF_dom"/>
</dbReference>
<dbReference type="PANTHER" id="PTHR46663:SF2">
    <property type="entry name" value="GGDEF DOMAIN-CONTAINING PROTEIN"/>
    <property type="match status" value="1"/>
</dbReference>
<dbReference type="FunFam" id="3.30.70.270:FF:000001">
    <property type="entry name" value="Diguanylate cyclase domain protein"/>
    <property type="match status" value="1"/>
</dbReference>
<dbReference type="GO" id="GO:0016020">
    <property type="term" value="C:membrane"/>
    <property type="evidence" value="ECO:0007669"/>
    <property type="project" value="UniProtKB-SubCell"/>
</dbReference>
<keyword evidence="3 6" id="KW-0812">Transmembrane</keyword>
<dbReference type="InterPro" id="IPR043128">
    <property type="entry name" value="Rev_trsase/Diguanyl_cyclase"/>
</dbReference>
<keyword evidence="10" id="KW-1185">Reference proteome</keyword>
<dbReference type="SUPFAM" id="SSF55073">
    <property type="entry name" value="Nucleotide cyclase"/>
    <property type="match status" value="1"/>
</dbReference>
<dbReference type="PROSITE" id="PS50887">
    <property type="entry name" value="GGDEF"/>
    <property type="match status" value="1"/>
</dbReference>
<dbReference type="PROSITE" id="PS50839">
    <property type="entry name" value="CHASE"/>
    <property type="match status" value="1"/>
</dbReference>
<dbReference type="PANTHER" id="PTHR46663">
    <property type="entry name" value="DIGUANYLATE CYCLASE DGCT-RELATED"/>
    <property type="match status" value="1"/>
</dbReference>
<protein>
    <submittedName>
        <fullName evidence="9">Diguanylate cyclase (GGDEF) domain-containing protein</fullName>
    </submittedName>
</protein>
<dbReference type="GO" id="GO:0003824">
    <property type="term" value="F:catalytic activity"/>
    <property type="evidence" value="ECO:0007669"/>
    <property type="project" value="UniProtKB-ARBA"/>
</dbReference>
<evidence type="ECO:0000256" key="1">
    <source>
        <dbReference type="ARBA" id="ARBA00001946"/>
    </source>
</evidence>
<evidence type="ECO:0000256" key="5">
    <source>
        <dbReference type="ARBA" id="ARBA00023136"/>
    </source>
</evidence>
<reference evidence="10" key="1">
    <citation type="submission" date="2016-10" db="EMBL/GenBank/DDBJ databases">
        <authorList>
            <person name="Varghese N."/>
            <person name="Submissions S."/>
        </authorList>
    </citation>
    <scope>NUCLEOTIDE SEQUENCE [LARGE SCALE GENOMIC DNA]</scope>
    <source>
        <strain evidence="10">CGMCC 1.7285</strain>
    </source>
</reference>
<evidence type="ECO:0000256" key="2">
    <source>
        <dbReference type="ARBA" id="ARBA00004370"/>
    </source>
</evidence>
<dbReference type="Gene3D" id="3.30.70.270">
    <property type="match status" value="1"/>
</dbReference>